<reference evidence="2" key="1">
    <citation type="submission" date="2023-04" db="EMBL/GenBank/DDBJ databases">
        <title>Aspergillus oryzae var. brunneus NBRC 4377.</title>
        <authorList>
            <person name="Ichikawa N."/>
            <person name="Sato H."/>
            <person name="Tonouchi N."/>
        </authorList>
    </citation>
    <scope>NUCLEOTIDE SEQUENCE</scope>
    <source>
        <strain evidence="2">NBRC 4377</strain>
    </source>
</reference>
<keyword evidence="3" id="KW-1185">Reference proteome</keyword>
<evidence type="ECO:0000256" key="1">
    <source>
        <dbReference type="SAM" id="MobiDB-lite"/>
    </source>
</evidence>
<protein>
    <submittedName>
        <fullName evidence="2">Unnamed protein product</fullName>
    </submittedName>
</protein>
<evidence type="ECO:0000313" key="2">
    <source>
        <dbReference type="EMBL" id="GMG41664.1"/>
    </source>
</evidence>
<dbReference type="Proteomes" id="UP001165189">
    <property type="component" value="Unassembled WGS sequence"/>
</dbReference>
<dbReference type="EMBL" id="BSYB01000003">
    <property type="protein sequence ID" value="GMG41664.1"/>
    <property type="molecule type" value="Genomic_DNA"/>
</dbReference>
<organism evidence="2 3">
    <name type="scientific">Aspergillus oryzae var. brunneus</name>
    <dbReference type="NCBI Taxonomy" id="332754"/>
    <lineage>
        <taxon>Eukaryota</taxon>
        <taxon>Fungi</taxon>
        <taxon>Dikarya</taxon>
        <taxon>Ascomycota</taxon>
        <taxon>Pezizomycotina</taxon>
        <taxon>Eurotiomycetes</taxon>
        <taxon>Eurotiomycetidae</taxon>
        <taxon>Eurotiales</taxon>
        <taxon>Aspergillaceae</taxon>
        <taxon>Aspergillus</taxon>
        <taxon>Aspergillus subgen. Circumdati</taxon>
    </lineage>
</organism>
<evidence type="ECO:0000313" key="3">
    <source>
        <dbReference type="Proteomes" id="UP001165189"/>
    </source>
</evidence>
<sequence length="217" mass="23983">METLTDRERDSHGHNDRREIGKDTQSSIGEIEHRSVYTMTSFGRIPRFVNGLATKNIGQNAGHTVSCGNEHDRPNGAVEIATGKNAHVEDQDGNFSKTSPGASSQRKLRTINNRVHVRISSAIAAMGKKMQLTTRNLVPMYGGSMKLDVCPAGGDMAGIIVLSAMLSCQSLSERLTTSILHMDEMDGLYTIRWNKKVVHEYDLSVFMGEIQEAKRLH</sequence>
<feature type="region of interest" description="Disordered" evidence="1">
    <location>
        <begin position="1"/>
        <end position="29"/>
    </location>
</feature>
<name>A0ABQ6KEU9_ASPOZ</name>
<feature type="compositionally biased region" description="Basic and acidic residues" evidence="1">
    <location>
        <begin position="1"/>
        <end position="22"/>
    </location>
</feature>
<comment type="caution">
    <text evidence="2">The sequence shown here is derived from an EMBL/GenBank/DDBJ whole genome shotgun (WGS) entry which is preliminary data.</text>
</comment>
<accession>A0ABQ6KEU9</accession>
<gene>
    <name evidence="2" type="ORF">Aory05_000084800</name>
</gene>
<proteinExistence type="predicted"/>